<keyword evidence="9 13" id="KW-1133">Transmembrane helix</keyword>
<comment type="similarity">
    <text evidence="12">Belongs to the cytochrome b561 family.</text>
</comment>
<evidence type="ECO:0000256" key="12">
    <source>
        <dbReference type="ARBA" id="ARBA00037975"/>
    </source>
</evidence>
<evidence type="ECO:0000313" key="15">
    <source>
        <dbReference type="EMBL" id="NRQ42585.1"/>
    </source>
</evidence>
<dbReference type="Pfam" id="PF01292">
    <property type="entry name" value="Ni_hydr_CYTB"/>
    <property type="match status" value="1"/>
</dbReference>
<name>A0A7Y5EHK8_9GAMM</name>
<evidence type="ECO:0000256" key="3">
    <source>
        <dbReference type="ARBA" id="ARBA00022448"/>
    </source>
</evidence>
<keyword evidence="11 13" id="KW-0472">Membrane</keyword>
<evidence type="ECO:0000256" key="2">
    <source>
        <dbReference type="ARBA" id="ARBA00004651"/>
    </source>
</evidence>
<feature type="transmembrane region" description="Helical" evidence="13">
    <location>
        <begin position="89"/>
        <end position="110"/>
    </location>
</feature>
<evidence type="ECO:0000256" key="6">
    <source>
        <dbReference type="ARBA" id="ARBA00022692"/>
    </source>
</evidence>
<gene>
    <name evidence="15" type="ORF">HRH59_08355</name>
</gene>
<dbReference type="InterPro" id="IPR052168">
    <property type="entry name" value="Cytochrome_b561_oxidase"/>
</dbReference>
<dbReference type="RefSeq" id="WP_173500823.1">
    <property type="nucleotide sequence ID" value="NZ_JABSOD010000006.1"/>
</dbReference>
<reference evidence="15 16" key="1">
    <citation type="submission" date="2020-06" db="EMBL/GenBank/DDBJ databases">
        <title>Rheinheimera sp. nov., a marine bacterium isolated from coastal.</title>
        <authorList>
            <person name="Yu Q."/>
            <person name="Qi Y."/>
            <person name="Pu J."/>
        </authorList>
    </citation>
    <scope>NUCLEOTIDE SEQUENCE [LARGE SCALE GENOMIC DNA]</scope>
    <source>
        <strain evidence="15 16">YQF-2</strain>
    </source>
</reference>
<feature type="transmembrane region" description="Helical" evidence="13">
    <location>
        <begin position="12"/>
        <end position="35"/>
    </location>
</feature>
<feature type="transmembrane region" description="Helical" evidence="13">
    <location>
        <begin position="50"/>
        <end position="68"/>
    </location>
</feature>
<keyword evidence="7" id="KW-0479">Metal-binding</keyword>
<keyword evidence="16" id="KW-1185">Reference proteome</keyword>
<comment type="cofactor">
    <cofactor evidence="1">
        <name>heme b</name>
        <dbReference type="ChEBI" id="CHEBI:60344"/>
    </cofactor>
</comment>
<dbReference type="GO" id="GO:0005886">
    <property type="term" value="C:plasma membrane"/>
    <property type="evidence" value="ECO:0007669"/>
    <property type="project" value="UniProtKB-SubCell"/>
</dbReference>
<evidence type="ECO:0000256" key="4">
    <source>
        <dbReference type="ARBA" id="ARBA00022475"/>
    </source>
</evidence>
<dbReference type="EMBL" id="JABSOD010000006">
    <property type="protein sequence ID" value="NRQ42585.1"/>
    <property type="molecule type" value="Genomic_DNA"/>
</dbReference>
<dbReference type="GO" id="GO:0046872">
    <property type="term" value="F:metal ion binding"/>
    <property type="evidence" value="ECO:0007669"/>
    <property type="project" value="UniProtKB-KW"/>
</dbReference>
<keyword evidence="4" id="KW-1003">Cell membrane</keyword>
<sequence length="182" mass="20594">MLKNSSSHYGVVSVVLHWLVAVTVFGLFAAGFWMVDLSYYSEWYRTAPHWHKSTGILLAIVMLLRLLWRWLSPPPQALATHRSWEKKTSAVVQCCLYLGILLLVISGYLISTEDGRPIAVFDWFEVPALGALFTNQADIAGLVHEYVAYSLIALAVLHGMAALKHHYIDKDHTLKRMFGRKP</sequence>
<feature type="transmembrane region" description="Helical" evidence="13">
    <location>
        <begin position="146"/>
        <end position="167"/>
    </location>
</feature>
<dbReference type="SUPFAM" id="SSF81342">
    <property type="entry name" value="Transmembrane di-heme cytochromes"/>
    <property type="match status" value="1"/>
</dbReference>
<evidence type="ECO:0000256" key="1">
    <source>
        <dbReference type="ARBA" id="ARBA00001970"/>
    </source>
</evidence>
<evidence type="ECO:0000313" key="16">
    <source>
        <dbReference type="Proteomes" id="UP000523161"/>
    </source>
</evidence>
<keyword evidence="3" id="KW-0813">Transport</keyword>
<dbReference type="GO" id="GO:0020037">
    <property type="term" value="F:heme binding"/>
    <property type="evidence" value="ECO:0007669"/>
    <property type="project" value="TreeGrafter"/>
</dbReference>
<dbReference type="GO" id="GO:0009055">
    <property type="term" value="F:electron transfer activity"/>
    <property type="evidence" value="ECO:0007669"/>
    <property type="project" value="InterPro"/>
</dbReference>
<proteinExistence type="inferred from homology"/>
<organism evidence="15 16">
    <name type="scientific">Rheinheimera lutimaris</name>
    <dbReference type="NCBI Taxonomy" id="2740584"/>
    <lineage>
        <taxon>Bacteria</taxon>
        <taxon>Pseudomonadati</taxon>
        <taxon>Pseudomonadota</taxon>
        <taxon>Gammaproteobacteria</taxon>
        <taxon>Chromatiales</taxon>
        <taxon>Chromatiaceae</taxon>
        <taxon>Rheinheimera</taxon>
    </lineage>
</organism>
<dbReference type="GO" id="GO:0022904">
    <property type="term" value="P:respiratory electron transport chain"/>
    <property type="evidence" value="ECO:0007669"/>
    <property type="project" value="InterPro"/>
</dbReference>
<evidence type="ECO:0000256" key="5">
    <source>
        <dbReference type="ARBA" id="ARBA00022617"/>
    </source>
</evidence>
<feature type="domain" description="Cytochrome b561 bacterial/Ni-hydrogenase" evidence="14">
    <location>
        <begin position="8"/>
        <end position="179"/>
    </location>
</feature>
<dbReference type="InterPro" id="IPR011577">
    <property type="entry name" value="Cyt_b561_bac/Ni-Hgenase"/>
</dbReference>
<dbReference type="Gene3D" id="1.20.950.20">
    <property type="entry name" value="Transmembrane di-heme cytochromes, Chain C"/>
    <property type="match status" value="1"/>
</dbReference>
<dbReference type="AlphaFoldDB" id="A0A7Y5EHK8"/>
<evidence type="ECO:0000256" key="11">
    <source>
        <dbReference type="ARBA" id="ARBA00023136"/>
    </source>
</evidence>
<evidence type="ECO:0000256" key="9">
    <source>
        <dbReference type="ARBA" id="ARBA00022989"/>
    </source>
</evidence>
<keyword evidence="5" id="KW-0349">Heme</keyword>
<keyword evidence="8" id="KW-0249">Electron transport</keyword>
<dbReference type="PANTHER" id="PTHR30529">
    <property type="entry name" value="CYTOCHROME B561"/>
    <property type="match status" value="1"/>
</dbReference>
<protein>
    <submittedName>
        <fullName evidence="15">Cytochrome b</fullName>
    </submittedName>
</protein>
<keyword evidence="6 13" id="KW-0812">Transmembrane</keyword>
<evidence type="ECO:0000256" key="13">
    <source>
        <dbReference type="SAM" id="Phobius"/>
    </source>
</evidence>
<comment type="caution">
    <text evidence="15">The sequence shown here is derived from an EMBL/GenBank/DDBJ whole genome shotgun (WGS) entry which is preliminary data.</text>
</comment>
<keyword evidence="10" id="KW-0408">Iron</keyword>
<dbReference type="PANTHER" id="PTHR30529:SF1">
    <property type="entry name" value="CYTOCHROME B561 HOMOLOG 2"/>
    <property type="match status" value="1"/>
</dbReference>
<accession>A0A7Y5EHK8</accession>
<evidence type="ECO:0000259" key="14">
    <source>
        <dbReference type="Pfam" id="PF01292"/>
    </source>
</evidence>
<evidence type="ECO:0000256" key="7">
    <source>
        <dbReference type="ARBA" id="ARBA00022723"/>
    </source>
</evidence>
<dbReference type="InterPro" id="IPR016174">
    <property type="entry name" value="Di-haem_cyt_TM"/>
</dbReference>
<dbReference type="Proteomes" id="UP000523161">
    <property type="component" value="Unassembled WGS sequence"/>
</dbReference>
<comment type="subcellular location">
    <subcellularLocation>
        <location evidence="2">Cell membrane</location>
        <topology evidence="2">Multi-pass membrane protein</topology>
    </subcellularLocation>
</comment>
<evidence type="ECO:0000256" key="8">
    <source>
        <dbReference type="ARBA" id="ARBA00022982"/>
    </source>
</evidence>
<evidence type="ECO:0000256" key="10">
    <source>
        <dbReference type="ARBA" id="ARBA00023004"/>
    </source>
</evidence>